<dbReference type="EMBL" id="MFVU01000012">
    <property type="protein sequence ID" value="OGJ02129.1"/>
    <property type="molecule type" value="Genomic_DNA"/>
</dbReference>
<dbReference type="AlphaFoldDB" id="A0A1F6Y708"/>
<protein>
    <submittedName>
        <fullName evidence="1">Uncharacterized protein</fullName>
    </submittedName>
</protein>
<evidence type="ECO:0000313" key="2">
    <source>
        <dbReference type="Proteomes" id="UP000178645"/>
    </source>
</evidence>
<reference evidence="1 2" key="1">
    <citation type="journal article" date="2016" name="Nat. Commun.">
        <title>Thousands of microbial genomes shed light on interconnected biogeochemical processes in an aquifer system.</title>
        <authorList>
            <person name="Anantharaman K."/>
            <person name="Brown C.T."/>
            <person name="Hug L.A."/>
            <person name="Sharon I."/>
            <person name="Castelle C.J."/>
            <person name="Probst A.J."/>
            <person name="Thomas B.C."/>
            <person name="Singh A."/>
            <person name="Wilkins M.J."/>
            <person name="Karaoz U."/>
            <person name="Brodie E.L."/>
            <person name="Williams K.H."/>
            <person name="Hubbard S.S."/>
            <person name="Banfield J.F."/>
        </authorList>
    </citation>
    <scope>NUCLEOTIDE SEQUENCE [LARGE SCALE GENOMIC DNA]</scope>
</reference>
<accession>A0A1F6Y708</accession>
<dbReference type="Proteomes" id="UP000178645">
    <property type="component" value="Unassembled WGS sequence"/>
</dbReference>
<proteinExistence type="predicted"/>
<name>A0A1F6Y708_9BACT</name>
<gene>
    <name evidence="1" type="ORF">A3G53_00440</name>
</gene>
<evidence type="ECO:0000313" key="1">
    <source>
        <dbReference type="EMBL" id="OGJ02129.1"/>
    </source>
</evidence>
<organism evidence="1 2">
    <name type="scientific">Candidatus Nomurabacteria bacterium RIFCSPLOWO2_12_FULL_44_11</name>
    <dbReference type="NCBI Taxonomy" id="1801796"/>
    <lineage>
        <taxon>Bacteria</taxon>
        <taxon>Candidatus Nomuraibacteriota</taxon>
    </lineage>
</organism>
<comment type="caution">
    <text evidence="1">The sequence shown here is derived from an EMBL/GenBank/DDBJ whole genome shotgun (WGS) entry which is preliminary data.</text>
</comment>
<sequence length="88" mass="10258">MGIEEKSDQYKEIKEARTWETLYAALDKFETIRGTEYFYLPRELKSLMDSIRNGVLANLARLPKTGGVRDKARELVNQERLKRGLKPI</sequence>